<keyword evidence="25" id="KW-1185">Reference proteome</keyword>
<evidence type="ECO:0000256" key="6">
    <source>
        <dbReference type="ARBA" id="ARBA00022989"/>
    </source>
</evidence>
<dbReference type="GO" id="GO:0004970">
    <property type="term" value="F:glutamate-gated receptor activity"/>
    <property type="evidence" value="ECO:0007669"/>
    <property type="project" value="UniProtKB-ARBA"/>
</dbReference>
<dbReference type="InterPro" id="IPR015683">
    <property type="entry name" value="Ionotropic_Glu_rcpt"/>
</dbReference>
<evidence type="ECO:0000256" key="2">
    <source>
        <dbReference type="ARBA" id="ARBA00022448"/>
    </source>
</evidence>
<keyword evidence="13" id="KW-1071">Ligand-gated ion channel</keyword>
<feature type="site" description="Interaction with the cone snail toxin Con-ikot-ikot" evidence="18">
    <location>
        <position position="683"/>
    </location>
</feature>
<feature type="domain" description="Ionotropic glutamate receptor L-glutamate and glycine-binding" evidence="23">
    <location>
        <begin position="424"/>
        <end position="495"/>
    </location>
</feature>
<dbReference type="FunFam" id="3.40.190.10:FF:000178">
    <property type="entry name" value="Glutamate receptor subunit"/>
    <property type="match status" value="1"/>
</dbReference>
<dbReference type="Pfam" id="PF00060">
    <property type="entry name" value="Lig_chan"/>
    <property type="match status" value="1"/>
</dbReference>
<evidence type="ECO:0000256" key="13">
    <source>
        <dbReference type="ARBA" id="ARBA00023286"/>
    </source>
</evidence>
<sequence length="935" mass="106150">MYGFKCLLLLIVFNSASSSTIPIAGFFNADKTEQEKVFKLAVENVNNVNQDKIFPEDSLILEPYVEHVLSFDSYNTSRRVCDLAMEGIGGIFGLHSPEAVGITESLCDTMDIPLIKTFWDVSAMPMKSAINLYPDPKILSKALVDVIKDMDWTSYAILYDSDLGLLRLQELLKSHKRAYTTEGHVPFTVWQLEPEGDVRPLLKQIQKTSETRIVLDCATERIIEVLKQAKQVKMLGDYHSYVLTSLDAHTLDYSELQLDTTNITTLRLVNPQRHYVQSTVQDWVFFHKSLLEDKVPITADTLKTDSALTYDAVKVYSEAVQKIRRDTQEDVEVSPLLCSQPQKWLNGSLIIEEIKKLEIDGMSGPIKFDESGQRIFFTIDITELTKNGFRKIGIWDPERGISYTRSGSQMQKEMYQSISNKTFFVVSRLGEPYLKELDKNLEGNARYAGYSMDLIDEIARDLNFDYKFYLAPDGAYGSFNKETKQWNGLIKELRERKADLAICDLTITYERRSAVDFTMPFMNLGVSILYSKPTKQPPDLFSFLLPFSIDVWTYMATAYLGVSLLLYFLARCTPDEWDNPHPCNPDPTELECIFSLQNCLWFSIGSLMAQGCDLLPKALSTRVVAGMWWFFVLIMISSYTANLAAFLTMDRMEATIGSVEDLANQNKIKYGVLKGGSSANFFRDSNVSLYQKIWSQMESARPSVFTKSNDEGVERVLRGKRAYAFFMESTTIEYQKEKYCSLMQVGGLLDSKGYGIAMPFNSPYRIAISGSVLKMQESGRLQQLKDKWWKHSEDKADCPKPDEDAASSSELGIANVGGVFLVLLVGCVAAFFVAILEFLWNVRKVAVEEKISPSEAFFLELRFAIQCYGTTKPVRKPQEESVAEEDLADCPEIEGVEEEEEEDRGFFGDENMEEEYMRLNGFSNNIRAKSTQSYS</sequence>
<keyword evidence="5 21" id="KW-0732">Signal</keyword>
<evidence type="ECO:0000256" key="18">
    <source>
        <dbReference type="PIRSR" id="PIRSR601508-2"/>
    </source>
</evidence>
<dbReference type="GO" id="GO:0045211">
    <property type="term" value="C:postsynaptic membrane"/>
    <property type="evidence" value="ECO:0007669"/>
    <property type="project" value="UniProtKB-SubCell"/>
</dbReference>
<feature type="binding site" evidence="17">
    <location>
        <position position="506"/>
    </location>
    <ligand>
        <name>L-glutamate</name>
        <dbReference type="ChEBI" id="CHEBI:29985"/>
    </ligand>
</feature>
<feature type="disulfide bond" evidence="19">
    <location>
        <begin position="740"/>
        <end position="798"/>
    </location>
</feature>
<gene>
    <name evidence="24" type="ORF">NEZAVI_LOCUS10092</name>
</gene>
<keyword evidence="6 20" id="KW-1133">Transmembrane helix</keyword>
<evidence type="ECO:0000313" key="24">
    <source>
        <dbReference type="EMBL" id="CAH1400970.1"/>
    </source>
</evidence>
<keyword evidence="9 20" id="KW-0472">Membrane</keyword>
<proteinExistence type="inferred from homology"/>
<feature type="domain" description="Ionotropic glutamate receptor C-terminal" evidence="22">
    <location>
        <begin position="422"/>
        <end position="791"/>
    </location>
</feature>
<evidence type="ECO:0000256" key="3">
    <source>
        <dbReference type="ARBA" id="ARBA00022475"/>
    </source>
</evidence>
<evidence type="ECO:0000256" key="12">
    <source>
        <dbReference type="ARBA" id="ARBA00023257"/>
    </source>
</evidence>
<dbReference type="SMART" id="SM00079">
    <property type="entry name" value="PBPe"/>
    <property type="match status" value="1"/>
</dbReference>
<dbReference type="AlphaFoldDB" id="A0A9P0HFF9"/>
<keyword evidence="4 20" id="KW-0812">Transmembrane</keyword>
<organism evidence="24 25">
    <name type="scientific">Nezara viridula</name>
    <name type="common">Southern green stink bug</name>
    <name type="synonym">Cimex viridulus</name>
    <dbReference type="NCBI Taxonomy" id="85310"/>
    <lineage>
        <taxon>Eukaryota</taxon>
        <taxon>Metazoa</taxon>
        <taxon>Ecdysozoa</taxon>
        <taxon>Arthropoda</taxon>
        <taxon>Hexapoda</taxon>
        <taxon>Insecta</taxon>
        <taxon>Pterygota</taxon>
        <taxon>Neoptera</taxon>
        <taxon>Paraneoptera</taxon>
        <taxon>Hemiptera</taxon>
        <taxon>Heteroptera</taxon>
        <taxon>Panheteroptera</taxon>
        <taxon>Pentatomomorpha</taxon>
        <taxon>Pentatomoidea</taxon>
        <taxon>Pentatomidae</taxon>
        <taxon>Pentatominae</taxon>
        <taxon>Nezara</taxon>
    </lineage>
</organism>
<evidence type="ECO:0000256" key="15">
    <source>
        <dbReference type="ARBA" id="ARBA00034104"/>
    </source>
</evidence>
<comment type="similarity">
    <text evidence="1">Belongs to the glutamate-gated ion channel (TC 1.A.10.1) family.</text>
</comment>
<accession>A0A9P0HFF9</accession>
<keyword evidence="11" id="KW-0325">Glycoprotein</keyword>
<evidence type="ECO:0000256" key="5">
    <source>
        <dbReference type="ARBA" id="ARBA00022729"/>
    </source>
</evidence>
<keyword evidence="8" id="KW-0406">Ion transport</keyword>
<evidence type="ECO:0000256" key="19">
    <source>
        <dbReference type="PIRSR" id="PIRSR601508-3"/>
    </source>
</evidence>
<feature type="binding site" evidence="17">
    <location>
        <position position="728"/>
    </location>
    <ligand>
        <name>L-glutamate</name>
        <dbReference type="ChEBI" id="CHEBI:29985"/>
    </ligand>
</feature>
<dbReference type="SUPFAM" id="SSF53822">
    <property type="entry name" value="Periplasmic binding protein-like I"/>
    <property type="match status" value="1"/>
</dbReference>
<evidence type="ECO:0000256" key="1">
    <source>
        <dbReference type="ARBA" id="ARBA00008685"/>
    </source>
</evidence>
<dbReference type="SUPFAM" id="SSF53850">
    <property type="entry name" value="Periplasmic binding protein-like II"/>
    <property type="match status" value="1"/>
</dbReference>
<dbReference type="InterPro" id="IPR028082">
    <property type="entry name" value="Peripla_BP_I"/>
</dbReference>
<dbReference type="CDD" id="cd13714">
    <property type="entry name" value="PBP2_iGluR_Kainate"/>
    <property type="match status" value="1"/>
</dbReference>
<keyword evidence="7" id="KW-0770">Synapse</keyword>
<dbReference type="Proteomes" id="UP001152798">
    <property type="component" value="Chromosome 5"/>
</dbReference>
<comment type="subcellular location">
    <subcellularLocation>
        <location evidence="15">Postsynaptic cell membrane</location>
        <topology evidence="15">Multi-pass membrane protein</topology>
    </subcellularLocation>
</comment>
<dbReference type="Gene3D" id="3.40.190.10">
    <property type="entry name" value="Periplasmic binding protein-like II"/>
    <property type="match status" value="2"/>
</dbReference>
<keyword evidence="14" id="KW-0407">Ion channel</keyword>
<feature type="site" description="Interaction with the cone snail toxin Con-ikot-ikot" evidence="18">
    <location>
        <position position="774"/>
    </location>
</feature>
<dbReference type="Gene3D" id="1.10.287.70">
    <property type="match status" value="1"/>
</dbReference>
<protein>
    <recommendedName>
        <fullName evidence="16">Glutamate receptor 1</fullName>
    </recommendedName>
</protein>
<evidence type="ECO:0000256" key="11">
    <source>
        <dbReference type="ARBA" id="ARBA00023180"/>
    </source>
</evidence>
<name>A0A9P0HFF9_NEZVI</name>
<evidence type="ECO:0000256" key="14">
    <source>
        <dbReference type="ARBA" id="ARBA00023303"/>
    </source>
</evidence>
<dbReference type="SMART" id="SM00918">
    <property type="entry name" value="Lig_chan-Glu_bd"/>
    <property type="match status" value="1"/>
</dbReference>
<keyword evidence="12" id="KW-0628">Postsynaptic cell membrane</keyword>
<evidence type="ECO:0000259" key="23">
    <source>
        <dbReference type="SMART" id="SM00918"/>
    </source>
</evidence>
<reference evidence="24" key="1">
    <citation type="submission" date="2022-01" db="EMBL/GenBank/DDBJ databases">
        <authorList>
            <person name="King R."/>
        </authorList>
    </citation>
    <scope>NUCLEOTIDE SEQUENCE</scope>
</reference>
<feature type="binding site" evidence="17">
    <location>
        <position position="511"/>
    </location>
    <ligand>
        <name>L-glutamate</name>
        <dbReference type="ChEBI" id="CHEBI:29985"/>
    </ligand>
</feature>
<feature type="chain" id="PRO_5040156470" description="Glutamate receptor 1" evidence="21">
    <location>
        <begin position="19"/>
        <end position="935"/>
    </location>
</feature>
<dbReference type="InterPro" id="IPR019594">
    <property type="entry name" value="Glu/Gly-bd"/>
</dbReference>
<dbReference type="FunFam" id="1.10.287.70:FF:000064">
    <property type="entry name" value="Glutamate receptor ionotropic, kainate"/>
    <property type="match status" value="1"/>
</dbReference>
<dbReference type="Gene3D" id="3.40.50.2300">
    <property type="match status" value="2"/>
</dbReference>
<evidence type="ECO:0000256" key="16">
    <source>
        <dbReference type="ARBA" id="ARBA00072754"/>
    </source>
</evidence>
<feature type="signal peptide" evidence="21">
    <location>
        <begin position="1"/>
        <end position="18"/>
    </location>
</feature>
<keyword evidence="19" id="KW-1015">Disulfide bond</keyword>
<dbReference type="EMBL" id="OV725081">
    <property type="protein sequence ID" value="CAH1400970.1"/>
    <property type="molecule type" value="Genomic_DNA"/>
</dbReference>
<evidence type="ECO:0000256" key="10">
    <source>
        <dbReference type="ARBA" id="ARBA00023170"/>
    </source>
</evidence>
<keyword evidence="2" id="KW-0813">Transport</keyword>
<feature type="transmembrane region" description="Helical" evidence="20">
    <location>
        <begin position="627"/>
        <end position="647"/>
    </location>
</feature>
<evidence type="ECO:0000256" key="17">
    <source>
        <dbReference type="PIRSR" id="PIRSR601508-1"/>
    </source>
</evidence>
<evidence type="ECO:0000313" key="25">
    <source>
        <dbReference type="Proteomes" id="UP001152798"/>
    </source>
</evidence>
<dbReference type="PRINTS" id="PR00177">
    <property type="entry name" value="NMDARECEPTOR"/>
</dbReference>
<dbReference type="InterPro" id="IPR001508">
    <property type="entry name" value="Iono_Glu_rcpt_met"/>
</dbReference>
<feature type="site" description="Crucial to convey clamshell closure to channel opening" evidence="18">
    <location>
        <position position="656"/>
    </location>
</feature>
<evidence type="ECO:0000256" key="4">
    <source>
        <dbReference type="ARBA" id="ARBA00022692"/>
    </source>
</evidence>
<evidence type="ECO:0000256" key="9">
    <source>
        <dbReference type="ARBA" id="ARBA00023136"/>
    </source>
</evidence>
<dbReference type="Pfam" id="PF01094">
    <property type="entry name" value="ANF_receptor"/>
    <property type="match status" value="1"/>
</dbReference>
<evidence type="ECO:0000256" key="20">
    <source>
        <dbReference type="SAM" id="Phobius"/>
    </source>
</evidence>
<keyword evidence="3" id="KW-1003">Cell membrane</keyword>
<dbReference type="FunFam" id="3.40.190.10:FF:000061">
    <property type="entry name" value="Glutamate receptor, ionotropic kainate"/>
    <property type="match status" value="1"/>
</dbReference>
<keyword evidence="10" id="KW-0675">Receptor</keyword>
<dbReference type="Pfam" id="PF10613">
    <property type="entry name" value="Lig_chan-Glu_bd"/>
    <property type="match status" value="1"/>
</dbReference>
<dbReference type="CDD" id="cd06382">
    <property type="entry name" value="PBP1_iGluR_Kainate"/>
    <property type="match status" value="1"/>
</dbReference>
<dbReference type="GO" id="GO:0008328">
    <property type="term" value="C:ionotropic glutamate receptor complex"/>
    <property type="evidence" value="ECO:0007669"/>
    <property type="project" value="UniProtKB-ARBA"/>
</dbReference>
<dbReference type="OrthoDB" id="5984008at2759"/>
<evidence type="ECO:0000256" key="8">
    <source>
        <dbReference type="ARBA" id="ARBA00023065"/>
    </source>
</evidence>
<feature type="binding site" evidence="17">
    <location>
        <position position="677"/>
    </location>
    <ligand>
        <name>L-glutamate</name>
        <dbReference type="ChEBI" id="CHEBI:29985"/>
    </ligand>
</feature>
<feature type="binding site" evidence="17">
    <location>
        <position position="678"/>
    </location>
    <ligand>
        <name>L-glutamate</name>
        <dbReference type="ChEBI" id="CHEBI:29985"/>
    </ligand>
</feature>
<feature type="transmembrane region" description="Helical" evidence="20">
    <location>
        <begin position="551"/>
        <end position="570"/>
    </location>
</feature>
<dbReference type="InterPro" id="IPR001320">
    <property type="entry name" value="Iontro_rcpt_C"/>
</dbReference>
<dbReference type="PANTHER" id="PTHR18966">
    <property type="entry name" value="IONOTROPIC GLUTAMATE RECEPTOR"/>
    <property type="match status" value="1"/>
</dbReference>
<evidence type="ECO:0000256" key="7">
    <source>
        <dbReference type="ARBA" id="ARBA00023018"/>
    </source>
</evidence>
<evidence type="ECO:0000259" key="22">
    <source>
        <dbReference type="SMART" id="SM00079"/>
    </source>
</evidence>
<dbReference type="InterPro" id="IPR001828">
    <property type="entry name" value="ANF_lig-bd_rcpt"/>
</dbReference>
<feature type="transmembrane region" description="Helical" evidence="20">
    <location>
        <begin position="819"/>
        <end position="840"/>
    </location>
</feature>
<evidence type="ECO:0000256" key="21">
    <source>
        <dbReference type="SAM" id="SignalP"/>
    </source>
</evidence>